<dbReference type="PANTHER" id="PTHR33116">
    <property type="entry name" value="REVERSE TRANSCRIPTASE ZINC-BINDING DOMAIN-CONTAINING PROTEIN-RELATED-RELATED"/>
    <property type="match status" value="1"/>
</dbReference>
<proteinExistence type="predicted"/>
<dbReference type="InterPro" id="IPR000477">
    <property type="entry name" value="RT_dom"/>
</dbReference>
<dbReference type="Pfam" id="PF00078">
    <property type="entry name" value="RVT_1"/>
    <property type="match status" value="1"/>
</dbReference>
<sequence>MSLQPLNHTNIVLIPKSAHPSSPLDFRSISLCSVFYKIISKTIANRLQKVLDSCIDPAQSAFVPGRLITDNVLLAYEILHTLRNKRVGKKGYMAFKIDMSKAYDRVEWGFLKQMMIKMGFDEEWVARIMHCITTFTYSVILNGVLGMVFNPERGLRQGDPFSPLLFLICSEGLSTLLRLAAEEGKLKGIQASRRRPQISHLLFADDCILFEEATERGITTFEQILKEYEECSGQCNNYGKSTMFFSSNTLETVRANLSDRLGVKRSNNCENYLGLPTMVGQRKRGAFQHLKDSIKMRIDNWSTRLLSQGGKEVFIKAILQAIPTYTMSCFLLPMSTCYEMEQLMANFWWQKGKGKRGIHWCPWHKLCELKDEGGLGYRNLAKFNLALLTKQGWRLIDNLTSLLARTLKAKYYQNSDFLRSELGNSPSYIWKSIWAAKGLLLSGLSWRVGNGSNIKIEEDTWVPNPIVCWSRKQTIGKMLLMYQTLSSIETEHGSRS</sequence>
<dbReference type="InterPro" id="IPR043502">
    <property type="entry name" value="DNA/RNA_pol_sf"/>
</dbReference>
<dbReference type="Proteomes" id="UP000828251">
    <property type="component" value="Unassembled WGS sequence"/>
</dbReference>
<evidence type="ECO:0000313" key="2">
    <source>
        <dbReference type="EMBL" id="KAH1081693.1"/>
    </source>
</evidence>
<evidence type="ECO:0000313" key="3">
    <source>
        <dbReference type="Proteomes" id="UP000828251"/>
    </source>
</evidence>
<comment type="caution">
    <text evidence="2">The sequence shown here is derived from an EMBL/GenBank/DDBJ whole genome shotgun (WGS) entry which is preliminary data.</text>
</comment>
<dbReference type="EMBL" id="JAIQCV010000007">
    <property type="protein sequence ID" value="KAH1081693.1"/>
    <property type="molecule type" value="Genomic_DNA"/>
</dbReference>
<feature type="domain" description="Reverse transcriptase" evidence="1">
    <location>
        <begin position="1"/>
        <end position="277"/>
    </location>
</feature>
<dbReference type="CDD" id="cd01650">
    <property type="entry name" value="RT_nLTR_like"/>
    <property type="match status" value="1"/>
</dbReference>
<accession>A0A9D3VEW7</accession>
<gene>
    <name evidence="2" type="ORF">J1N35_021454</name>
</gene>
<dbReference type="PROSITE" id="PS50878">
    <property type="entry name" value="RT_POL"/>
    <property type="match status" value="1"/>
</dbReference>
<dbReference type="AlphaFoldDB" id="A0A9D3VEW7"/>
<name>A0A9D3VEW7_9ROSI</name>
<dbReference type="PANTHER" id="PTHR33116:SF86">
    <property type="entry name" value="REVERSE TRANSCRIPTASE DOMAIN-CONTAINING PROTEIN"/>
    <property type="match status" value="1"/>
</dbReference>
<reference evidence="2 3" key="1">
    <citation type="journal article" date="2021" name="Plant Biotechnol. J.">
        <title>Multi-omics assisted identification of the key and species-specific regulatory components of drought-tolerant mechanisms in Gossypium stocksii.</title>
        <authorList>
            <person name="Yu D."/>
            <person name="Ke L."/>
            <person name="Zhang D."/>
            <person name="Wu Y."/>
            <person name="Sun Y."/>
            <person name="Mei J."/>
            <person name="Sun J."/>
            <person name="Sun Y."/>
        </authorList>
    </citation>
    <scope>NUCLEOTIDE SEQUENCE [LARGE SCALE GENOMIC DNA]</scope>
    <source>
        <strain evidence="3">cv. E1</strain>
        <tissue evidence="2">Leaf</tissue>
    </source>
</reference>
<dbReference type="SUPFAM" id="SSF56672">
    <property type="entry name" value="DNA/RNA polymerases"/>
    <property type="match status" value="1"/>
</dbReference>
<keyword evidence="3" id="KW-1185">Reference proteome</keyword>
<dbReference type="OrthoDB" id="1000206at2759"/>
<organism evidence="2 3">
    <name type="scientific">Gossypium stocksii</name>
    <dbReference type="NCBI Taxonomy" id="47602"/>
    <lineage>
        <taxon>Eukaryota</taxon>
        <taxon>Viridiplantae</taxon>
        <taxon>Streptophyta</taxon>
        <taxon>Embryophyta</taxon>
        <taxon>Tracheophyta</taxon>
        <taxon>Spermatophyta</taxon>
        <taxon>Magnoliopsida</taxon>
        <taxon>eudicotyledons</taxon>
        <taxon>Gunneridae</taxon>
        <taxon>Pentapetalae</taxon>
        <taxon>rosids</taxon>
        <taxon>malvids</taxon>
        <taxon>Malvales</taxon>
        <taxon>Malvaceae</taxon>
        <taxon>Malvoideae</taxon>
        <taxon>Gossypium</taxon>
    </lineage>
</organism>
<protein>
    <recommendedName>
        <fullName evidence="1">Reverse transcriptase domain-containing protein</fullName>
    </recommendedName>
</protein>
<evidence type="ECO:0000259" key="1">
    <source>
        <dbReference type="PROSITE" id="PS50878"/>
    </source>
</evidence>